<evidence type="ECO:0000313" key="2">
    <source>
        <dbReference type="Proteomes" id="UP001148838"/>
    </source>
</evidence>
<sequence>MAGLCEGGNEAAGSLKAVCKTGQEERILFSHGEPYDFSSSPFFPGDHRAALIPLLMNIKRPRIESGSAPDAQLCLTA</sequence>
<keyword evidence="2" id="KW-1185">Reference proteome</keyword>
<accession>A0ABQ8SKK0</accession>
<dbReference type="EMBL" id="JAJSOF020000025">
    <property type="protein sequence ID" value="KAJ4434683.1"/>
    <property type="molecule type" value="Genomic_DNA"/>
</dbReference>
<reference evidence="1 2" key="1">
    <citation type="journal article" date="2022" name="Allergy">
        <title>Genome assembly and annotation of Periplaneta americana reveal a comprehensive cockroach allergen profile.</title>
        <authorList>
            <person name="Wang L."/>
            <person name="Xiong Q."/>
            <person name="Saelim N."/>
            <person name="Wang L."/>
            <person name="Nong W."/>
            <person name="Wan A.T."/>
            <person name="Shi M."/>
            <person name="Liu X."/>
            <person name="Cao Q."/>
            <person name="Hui J.H.L."/>
            <person name="Sookrung N."/>
            <person name="Leung T.F."/>
            <person name="Tungtrongchitr A."/>
            <person name="Tsui S.K.W."/>
        </authorList>
    </citation>
    <scope>NUCLEOTIDE SEQUENCE [LARGE SCALE GENOMIC DNA]</scope>
    <source>
        <strain evidence="1">PWHHKU_190912</strain>
    </source>
</reference>
<proteinExistence type="predicted"/>
<evidence type="ECO:0000313" key="1">
    <source>
        <dbReference type="EMBL" id="KAJ4434683.1"/>
    </source>
</evidence>
<name>A0ABQ8SKK0_PERAM</name>
<dbReference type="Proteomes" id="UP001148838">
    <property type="component" value="Unassembled WGS sequence"/>
</dbReference>
<protein>
    <submittedName>
        <fullName evidence="1">Uncharacterized protein</fullName>
    </submittedName>
</protein>
<comment type="caution">
    <text evidence="1">The sequence shown here is derived from an EMBL/GenBank/DDBJ whole genome shotgun (WGS) entry which is preliminary data.</text>
</comment>
<gene>
    <name evidence="1" type="ORF">ANN_23251</name>
</gene>
<organism evidence="1 2">
    <name type="scientific">Periplaneta americana</name>
    <name type="common">American cockroach</name>
    <name type="synonym">Blatta americana</name>
    <dbReference type="NCBI Taxonomy" id="6978"/>
    <lineage>
        <taxon>Eukaryota</taxon>
        <taxon>Metazoa</taxon>
        <taxon>Ecdysozoa</taxon>
        <taxon>Arthropoda</taxon>
        <taxon>Hexapoda</taxon>
        <taxon>Insecta</taxon>
        <taxon>Pterygota</taxon>
        <taxon>Neoptera</taxon>
        <taxon>Polyneoptera</taxon>
        <taxon>Dictyoptera</taxon>
        <taxon>Blattodea</taxon>
        <taxon>Blattoidea</taxon>
        <taxon>Blattidae</taxon>
        <taxon>Blattinae</taxon>
        <taxon>Periplaneta</taxon>
    </lineage>
</organism>